<comment type="caution">
    <text evidence="1">The sequence shown here is derived from an EMBL/GenBank/DDBJ whole genome shotgun (WGS) entry which is preliminary data.</text>
</comment>
<sequence>MKGFLKLMLASVLISEALFSTDVYGKGTIADSAEYNAIVRELKEIKAIQDSTYQQRLRAAEKRMHEAEVRRGESQDYELSEYGVMSNIEKNTKYSFWGDDVNIIGLAAIVLSIVSLVVSWRTLNAQKKTEEHTKRAPISVQKGKLEDLPRHFYRNLVCTCSQIFLFNDKSNKDSPGRRICYPSESNVMKLQTLPDDIILPIDAGNAEVYKSMHELRLLFRNYSQEVAVAAEHLSRANITDKSLYQDFDNLLFKPMFLTYKTFDFESCLDGKDSGSHKVFLYDRARIAMVREHFTKLKDNALILLDRTRLDYLSRLLANGFCGLTSLDHKGAINRSMASFFYEPNQKDTLATVYKDTIVNEKSWNGTNKATFTTDICQIESKDGLSSLFTKYVTGFEEKVQSDSKTVAMVEELYNILKAYFDFLKADVWEFKTLFYYMLAIDTAIETTKTGMVNY</sequence>
<organism evidence="1 2">
    <name type="scientific">Candidatus Cryptobacteroides excrementavium</name>
    <dbReference type="NCBI Taxonomy" id="2840759"/>
    <lineage>
        <taxon>Bacteria</taxon>
        <taxon>Pseudomonadati</taxon>
        <taxon>Bacteroidota</taxon>
        <taxon>Bacteroidia</taxon>
        <taxon>Bacteroidales</taxon>
        <taxon>Candidatus Cryptobacteroides</taxon>
    </lineage>
</organism>
<name>A0A9D9J3H3_9BACT</name>
<evidence type="ECO:0000313" key="2">
    <source>
        <dbReference type="Proteomes" id="UP000823750"/>
    </source>
</evidence>
<evidence type="ECO:0000313" key="1">
    <source>
        <dbReference type="EMBL" id="MBO8486428.1"/>
    </source>
</evidence>
<reference evidence="1" key="1">
    <citation type="submission" date="2020-10" db="EMBL/GenBank/DDBJ databases">
        <authorList>
            <person name="Gilroy R."/>
        </authorList>
    </citation>
    <scope>NUCLEOTIDE SEQUENCE</scope>
    <source>
        <strain evidence="1">B2-16538</strain>
    </source>
</reference>
<dbReference type="Proteomes" id="UP000823750">
    <property type="component" value="Unassembled WGS sequence"/>
</dbReference>
<dbReference type="AlphaFoldDB" id="A0A9D9J3H3"/>
<proteinExistence type="predicted"/>
<dbReference type="EMBL" id="JADILX010000127">
    <property type="protein sequence ID" value="MBO8486428.1"/>
    <property type="molecule type" value="Genomic_DNA"/>
</dbReference>
<protein>
    <submittedName>
        <fullName evidence="1">Uncharacterized protein</fullName>
    </submittedName>
</protein>
<gene>
    <name evidence="1" type="ORF">IAB78_08410</name>
</gene>
<accession>A0A9D9J3H3</accession>
<reference evidence="1" key="2">
    <citation type="journal article" date="2021" name="PeerJ">
        <title>Extensive microbial diversity within the chicken gut microbiome revealed by metagenomics and culture.</title>
        <authorList>
            <person name="Gilroy R."/>
            <person name="Ravi A."/>
            <person name="Getino M."/>
            <person name="Pursley I."/>
            <person name="Horton D.L."/>
            <person name="Alikhan N.F."/>
            <person name="Baker D."/>
            <person name="Gharbi K."/>
            <person name="Hall N."/>
            <person name="Watson M."/>
            <person name="Adriaenssens E.M."/>
            <person name="Foster-Nyarko E."/>
            <person name="Jarju S."/>
            <person name="Secka A."/>
            <person name="Antonio M."/>
            <person name="Oren A."/>
            <person name="Chaudhuri R.R."/>
            <person name="La Ragione R."/>
            <person name="Hildebrand F."/>
            <person name="Pallen M.J."/>
        </authorList>
    </citation>
    <scope>NUCLEOTIDE SEQUENCE</scope>
    <source>
        <strain evidence="1">B2-16538</strain>
    </source>
</reference>